<comment type="caution">
    <text evidence="2">The sequence shown here is derived from an EMBL/GenBank/DDBJ whole genome shotgun (WGS) entry which is preliminary data.</text>
</comment>
<evidence type="ECO:0000256" key="1">
    <source>
        <dbReference type="SAM" id="Coils"/>
    </source>
</evidence>
<organism evidence="2 3">
    <name type="scientific">Diplodia seriata</name>
    <dbReference type="NCBI Taxonomy" id="420778"/>
    <lineage>
        <taxon>Eukaryota</taxon>
        <taxon>Fungi</taxon>
        <taxon>Dikarya</taxon>
        <taxon>Ascomycota</taxon>
        <taxon>Pezizomycotina</taxon>
        <taxon>Dothideomycetes</taxon>
        <taxon>Dothideomycetes incertae sedis</taxon>
        <taxon>Botryosphaeriales</taxon>
        <taxon>Botryosphaeriaceae</taxon>
        <taxon>Diplodia</taxon>
    </lineage>
</organism>
<keyword evidence="1" id="KW-0175">Coiled coil</keyword>
<gene>
    <name evidence="2" type="ORF">UCDDS831_g02028</name>
</gene>
<name>A0A0G2HAR4_9PEZI</name>
<feature type="coiled-coil region" evidence="1">
    <location>
        <begin position="103"/>
        <end position="134"/>
    </location>
</feature>
<dbReference type="AlphaFoldDB" id="A0A0G2HAR4"/>
<reference evidence="2 3" key="1">
    <citation type="submission" date="2015-03" db="EMBL/GenBank/DDBJ databases">
        <authorList>
            <person name="Morales-Cruz A."/>
            <person name="Amrine K.C."/>
            <person name="Cantu D."/>
        </authorList>
    </citation>
    <scope>NUCLEOTIDE SEQUENCE [LARGE SCALE GENOMIC DNA]</scope>
    <source>
        <strain evidence="2">DS831</strain>
    </source>
</reference>
<proteinExistence type="predicted"/>
<dbReference type="Proteomes" id="UP000034182">
    <property type="component" value="Unassembled WGS sequence"/>
</dbReference>
<accession>A0A0G2HAR4</accession>
<reference evidence="2 3" key="2">
    <citation type="submission" date="2015-05" db="EMBL/GenBank/DDBJ databases">
        <title>Distinctive expansion of gene families associated with plant cell wall degradation and secondary metabolism in the genomes of grapevine trunk pathogens.</title>
        <authorList>
            <person name="Lawrence D.P."/>
            <person name="Travadon R."/>
            <person name="Rolshausen P.E."/>
            <person name="Baumgartner K."/>
        </authorList>
    </citation>
    <scope>NUCLEOTIDE SEQUENCE [LARGE SCALE GENOMIC DNA]</scope>
    <source>
        <strain evidence="2">DS831</strain>
    </source>
</reference>
<feature type="coiled-coil region" evidence="1">
    <location>
        <begin position="8"/>
        <end position="35"/>
    </location>
</feature>
<sequence length="155" mass="18281">MDSTDLTKEVLLAERKLWEEQRKEFEKRVSSVEQHANNLHDLWTASVCEVDRLKSDNTQLREANSKLCDSINTIWCERIFFEEKANAAEANGAAHTMDFKQAYLDQLERSHELEKQLKEALKQKKLAEEAWERQSKRDRAFIEEVENRIRSSQGR</sequence>
<evidence type="ECO:0000313" key="3">
    <source>
        <dbReference type="Proteomes" id="UP000034182"/>
    </source>
</evidence>
<evidence type="ECO:0000313" key="2">
    <source>
        <dbReference type="EMBL" id="KKY25685.1"/>
    </source>
</evidence>
<dbReference type="EMBL" id="LAQI01000036">
    <property type="protein sequence ID" value="KKY25685.1"/>
    <property type="molecule type" value="Genomic_DNA"/>
</dbReference>
<protein>
    <submittedName>
        <fullName evidence="2">Uncharacterized protein</fullName>
    </submittedName>
</protein>